<proteinExistence type="inferred from homology"/>
<dbReference type="Pfam" id="PF00702">
    <property type="entry name" value="Hydrolase"/>
    <property type="match status" value="1"/>
</dbReference>
<name>A0A0F5I2B2_BACTR</name>
<dbReference type="Gene3D" id="1.20.120.1600">
    <property type="match status" value="1"/>
</dbReference>
<dbReference type="SFLD" id="SFLDG01129">
    <property type="entry name" value="C1.5:_HAD__Beta-PGM__Phosphata"/>
    <property type="match status" value="1"/>
</dbReference>
<comment type="catalytic activity">
    <reaction evidence="3">
        <text>O-phospho-L-serine + H2O = L-serine + phosphate</text>
        <dbReference type="Rhea" id="RHEA:21208"/>
        <dbReference type="ChEBI" id="CHEBI:15377"/>
        <dbReference type="ChEBI" id="CHEBI:33384"/>
        <dbReference type="ChEBI" id="CHEBI:43474"/>
        <dbReference type="ChEBI" id="CHEBI:57524"/>
        <dbReference type="EC" id="3.1.3.3"/>
    </reaction>
</comment>
<dbReference type="NCBIfam" id="TIGR01549">
    <property type="entry name" value="HAD-SF-IA-v1"/>
    <property type="match status" value="1"/>
</dbReference>
<comment type="function">
    <text evidence="3">Catalyzes the last step of the phosphorylated serine biosynthetic pathway, i.e. dephosphorylation of O-phospho-L-serine to form L-serine.</text>
</comment>
<reference evidence="4" key="1">
    <citation type="submission" date="2015-02" db="EMBL/GenBank/DDBJ databases">
        <title>Genome Assembly of Bacillaceae bacterium MTCC 8252.</title>
        <authorList>
            <person name="Verma A."/>
            <person name="Khatri I."/>
            <person name="Mual P."/>
            <person name="Subramanian S."/>
            <person name="Krishnamurthi S."/>
        </authorList>
    </citation>
    <scope>NUCLEOTIDE SEQUENCE [LARGE SCALE GENOMIC DNA]</scope>
    <source>
        <strain evidence="4">MTCC 8252</strain>
    </source>
</reference>
<evidence type="ECO:0000256" key="2">
    <source>
        <dbReference type="ARBA" id="ARBA00022842"/>
    </source>
</evidence>
<comment type="catalytic activity">
    <reaction evidence="3">
        <text>O-phospho-D-serine + H2O = D-serine + phosphate</text>
        <dbReference type="Rhea" id="RHEA:24873"/>
        <dbReference type="ChEBI" id="CHEBI:15377"/>
        <dbReference type="ChEBI" id="CHEBI:35247"/>
        <dbReference type="ChEBI" id="CHEBI:43474"/>
        <dbReference type="ChEBI" id="CHEBI:58680"/>
        <dbReference type="EC" id="3.1.3.3"/>
    </reaction>
</comment>
<keyword evidence="1 3" id="KW-0378">Hydrolase</keyword>
<keyword evidence="5" id="KW-1185">Reference proteome</keyword>
<dbReference type="SFLD" id="SFLDS00003">
    <property type="entry name" value="Haloacid_Dehalogenase"/>
    <property type="match status" value="1"/>
</dbReference>
<dbReference type="Gene3D" id="3.40.50.1000">
    <property type="entry name" value="HAD superfamily/HAD-like"/>
    <property type="match status" value="1"/>
</dbReference>
<protein>
    <recommendedName>
        <fullName evidence="3">Phosphoserine phosphatase</fullName>
        <shortName evidence="3">PSP</shortName>
        <ecNumber evidence="3">3.1.3.3</ecNumber>
    </recommendedName>
</protein>
<dbReference type="InterPro" id="IPR051400">
    <property type="entry name" value="HAD-like_hydrolase"/>
</dbReference>
<evidence type="ECO:0000313" key="4">
    <source>
        <dbReference type="EMBL" id="KKB39799.1"/>
    </source>
</evidence>
<comment type="caution">
    <text evidence="4">The sequence shown here is derived from an EMBL/GenBank/DDBJ whole genome shotgun (WGS) entry which is preliminary data.</text>
</comment>
<evidence type="ECO:0000256" key="3">
    <source>
        <dbReference type="HAMAP-Rule" id="MF_02240"/>
    </source>
</evidence>
<evidence type="ECO:0000256" key="1">
    <source>
        <dbReference type="ARBA" id="ARBA00022801"/>
    </source>
</evidence>
<dbReference type="AlphaFoldDB" id="A0A0F5I2B2"/>
<dbReference type="STRING" id="1221996.QY95_02016"/>
<dbReference type="PANTHER" id="PTHR46470:SF3">
    <property type="entry name" value="N-ACYLNEURAMINATE-9-PHOSPHATASE"/>
    <property type="match status" value="1"/>
</dbReference>
<dbReference type="PANTHER" id="PTHR46470">
    <property type="entry name" value="N-ACYLNEURAMINATE-9-PHOSPHATASE"/>
    <property type="match status" value="1"/>
</dbReference>
<evidence type="ECO:0000313" key="5">
    <source>
        <dbReference type="Proteomes" id="UP000031563"/>
    </source>
</evidence>
<dbReference type="InterPro" id="IPR036412">
    <property type="entry name" value="HAD-like_sf"/>
</dbReference>
<keyword evidence="2 3" id="KW-0460">Magnesium</keyword>
<dbReference type="EC" id="3.1.3.3" evidence="3"/>
<keyword evidence="3" id="KW-0028">Amino-acid biosynthesis</keyword>
<comment type="similarity">
    <text evidence="3">Belongs to the HAD-like hydrolase superfamily.</text>
</comment>
<dbReference type="SUPFAM" id="SSF56784">
    <property type="entry name" value="HAD-like"/>
    <property type="match status" value="1"/>
</dbReference>
<dbReference type="GO" id="GO:0036424">
    <property type="term" value="F:L-phosphoserine phosphatase activity"/>
    <property type="evidence" value="ECO:0007669"/>
    <property type="project" value="UniProtKB-UniRule"/>
</dbReference>
<comment type="cofactor">
    <cofactor evidence="3">
        <name>Mg(2+)</name>
        <dbReference type="ChEBI" id="CHEBI:18420"/>
    </cofactor>
    <cofactor evidence="3">
        <name>Co(2+)</name>
        <dbReference type="ChEBI" id="CHEBI:48828"/>
    </cofactor>
</comment>
<keyword evidence="3" id="KW-0170">Cobalt</keyword>
<keyword evidence="3" id="KW-0718">Serine biosynthesis</keyword>
<dbReference type="InterPro" id="IPR023214">
    <property type="entry name" value="HAD_sf"/>
</dbReference>
<dbReference type="HAMAP" id="MF_02240">
    <property type="entry name" value="PSP"/>
    <property type="match status" value="1"/>
</dbReference>
<dbReference type="GO" id="GO:0006564">
    <property type="term" value="P:L-serine biosynthetic process"/>
    <property type="evidence" value="ECO:0007669"/>
    <property type="project" value="UniProtKB-UniRule"/>
</dbReference>
<gene>
    <name evidence="4" type="ORF">QY95_02016</name>
</gene>
<dbReference type="InterPro" id="IPR006439">
    <property type="entry name" value="HAD-SF_hydro_IA"/>
</dbReference>
<dbReference type="InterPro" id="IPR044266">
    <property type="entry name" value="PSP_YsaA"/>
</dbReference>
<organism evidence="4 5">
    <name type="scientific">Bacillus thermotolerans</name>
    <name type="common">Quasibacillus thermotolerans</name>
    <dbReference type="NCBI Taxonomy" id="1221996"/>
    <lineage>
        <taxon>Bacteria</taxon>
        <taxon>Bacillati</taxon>
        <taxon>Bacillota</taxon>
        <taxon>Bacilli</taxon>
        <taxon>Bacillales</taxon>
        <taxon>Bacillaceae</taxon>
        <taxon>Bacillus</taxon>
    </lineage>
</organism>
<comment type="pathway">
    <text evidence="3">Amino-acid biosynthesis; L-serine biosynthesis; L-serine from 3-phospho-D-glycerate: step 3/3.</text>
</comment>
<dbReference type="EMBL" id="JWIR02000037">
    <property type="protein sequence ID" value="KKB39799.1"/>
    <property type="molecule type" value="Genomic_DNA"/>
</dbReference>
<accession>A0A0F5I2B2</accession>
<dbReference type="Proteomes" id="UP000031563">
    <property type="component" value="Unassembled WGS sequence"/>
</dbReference>
<dbReference type="RefSeq" id="WP_254656555.1">
    <property type="nucleotide sequence ID" value="NZ_JWIR02000037.1"/>
</dbReference>
<sequence length="275" mass="30828">MLIEKGVHTIMTKKAIFFDLDDTLVNDRKSIQTAFDVTCGDLEQKYGISSQVIEAAVREAAREQYQRYSFYPVTLQLGINPFEGLWGDFGDVHHWQLRQMGKDISDYQLQTWTNGLKAAGINEGAAWAKERFREVRRSSPFLYEETYSVLEQLKAAGLRLLLLTNGAPSLQLEKLRMLPELPPYFEHILISGNFGFGKPDSAIFHHALKLMDTAPEEAVMVGDNLSTDILGATRVGMDSILIDHGDGRIVEGAKPTHTVSSLQETLDVIQKLTNN</sequence>
<dbReference type="NCBIfam" id="TIGR01509">
    <property type="entry name" value="HAD-SF-IA-v3"/>
    <property type="match status" value="1"/>
</dbReference>